<dbReference type="NCBIfam" id="TIGR03243">
    <property type="entry name" value="arg_catab_AOST"/>
    <property type="match status" value="1"/>
</dbReference>
<gene>
    <name evidence="4" type="primary">astA</name>
    <name evidence="4" type="ORF">PNK_1545</name>
</gene>
<dbReference type="EMBL" id="LN879502">
    <property type="protein sequence ID" value="CUI17155.1"/>
    <property type="molecule type" value="Genomic_DNA"/>
</dbReference>
<dbReference type="PANTHER" id="PTHR30420">
    <property type="entry name" value="N-SUCCINYLARGININE DIHYDROLASE"/>
    <property type="match status" value="1"/>
</dbReference>
<keyword evidence="2 4" id="KW-0808">Transferase</keyword>
<dbReference type="RefSeq" id="WP_051981713.1">
    <property type="nucleotide sequence ID" value="NZ_LN879502.1"/>
</dbReference>
<evidence type="ECO:0000256" key="2">
    <source>
        <dbReference type="ARBA" id="ARBA00022679"/>
    </source>
</evidence>
<dbReference type="STRING" id="389348.PNK_1545"/>
<dbReference type="Pfam" id="PF04958">
    <property type="entry name" value="AstA"/>
    <property type="match status" value="1"/>
</dbReference>
<name>A0A0U5ESE9_9BACT</name>
<dbReference type="GO" id="GO:0008791">
    <property type="term" value="F:arginine N-succinyltransferase activity"/>
    <property type="evidence" value="ECO:0007669"/>
    <property type="project" value="UniProtKB-EC"/>
</dbReference>
<dbReference type="PANTHER" id="PTHR30420:SF1">
    <property type="entry name" value="ARGININE N-SUCCINYLTRANSFERASE"/>
    <property type="match status" value="1"/>
</dbReference>
<dbReference type="Gene3D" id="2.40.40.20">
    <property type="match status" value="1"/>
</dbReference>
<dbReference type="InParanoid" id="A0A0U5ESE9"/>
<dbReference type="KEGG" id="pnl:PNK_1545"/>
<dbReference type="PATRIC" id="fig|389348.3.peg.1732"/>
<keyword evidence="1" id="KW-0056">Arginine metabolism</keyword>
<dbReference type="InterPro" id="IPR007041">
    <property type="entry name" value="Arg_succinylTrfase_AstA/AruG"/>
</dbReference>
<evidence type="ECO:0000313" key="4">
    <source>
        <dbReference type="EMBL" id="CUI17155.1"/>
    </source>
</evidence>
<evidence type="ECO:0000256" key="1">
    <source>
        <dbReference type="ARBA" id="ARBA00022503"/>
    </source>
</evidence>
<dbReference type="AlphaFoldDB" id="A0A0U5ESE9"/>
<dbReference type="Proteomes" id="UP000069902">
    <property type="component" value="Chromosome cPNK"/>
</dbReference>
<dbReference type="SUPFAM" id="SSF55729">
    <property type="entry name" value="Acyl-CoA N-acyltransferases (Nat)"/>
    <property type="match status" value="1"/>
</dbReference>
<accession>A0A0U5ESE9</accession>
<dbReference type="InterPro" id="IPR016181">
    <property type="entry name" value="Acyl_CoA_acyltransferase"/>
</dbReference>
<keyword evidence="5" id="KW-1185">Reference proteome</keyword>
<protein>
    <submittedName>
        <fullName evidence="4">Putative Arginine N-succinyltransferase beta subunit</fullName>
        <ecNumber evidence="4">2.3.1.109</ecNumber>
    </submittedName>
</protein>
<reference evidence="5" key="1">
    <citation type="submission" date="2015-09" db="EMBL/GenBank/DDBJ databases">
        <authorList>
            <person name="Bertelli C."/>
        </authorList>
    </citation>
    <scope>NUCLEOTIDE SEQUENCE [LARGE SCALE GENOMIC DNA]</scope>
    <source>
        <strain evidence="5">KNic</strain>
    </source>
</reference>
<dbReference type="FunCoup" id="A0A0U5ESE9">
    <property type="interactions" value="18"/>
</dbReference>
<organism evidence="4 5">
    <name type="scientific">Candidatus Protochlamydia naegleriophila</name>
    <dbReference type="NCBI Taxonomy" id="389348"/>
    <lineage>
        <taxon>Bacteria</taxon>
        <taxon>Pseudomonadati</taxon>
        <taxon>Chlamydiota</taxon>
        <taxon>Chlamydiia</taxon>
        <taxon>Parachlamydiales</taxon>
        <taxon>Parachlamydiaceae</taxon>
        <taxon>Candidatus Protochlamydia</taxon>
    </lineage>
</organism>
<proteinExistence type="predicted"/>
<evidence type="ECO:0000256" key="3">
    <source>
        <dbReference type="ARBA" id="ARBA00023315"/>
    </source>
</evidence>
<evidence type="ECO:0000313" key="5">
    <source>
        <dbReference type="Proteomes" id="UP000069902"/>
    </source>
</evidence>
<dbReference type="EC" id="2.3.1.109" evidence="4"/>
<keyword evidence="3 4" id="KW-0012">Acyltransferase</keyword>
<dbReference type="GO" id="GO:0006527">
    <property type="term" value="P:L-arginine catabolic process"/>
    <property type="evidence" value="ECO:0007669"/>
    <property type="project" value="InterPro"/>
</dbReference>
<sequence length="338" mass="38247">MIVIRPITKSDLKVFAEFSFESLLGMTNLPRDRDKLHDKMTLSELSFQKQVEKPGGEEYFFVLEDLTTGRIGGTCGILSQNNARRNYLYRIESLPLDAKHISSPKEIKILRAIYSSLAASEVCSLYLQPTFRHSGQGRLLSLSRFLFIAAHRHRFEKKITAEMRGYIDQRQISPFWEAVGGHFCNLSFVEVMAQLDQDRTFISEILPKFPIYLSLLPKEAQEVIGKTHENTKPAINMLMQEGFAFNNEIDIFDGGPLLVAPTSSIRTIKNSALTQIAITSDALSEEAEYILANDRLDFRACFGRMQILSKHQALINEEVANALLVKAGDSIRYISIHP</sequence>